<sequence length="76" mass="9156">MIISTIFCFHPIMSKKTKRTLKEENRGFNEDWELQYYFESAKDRMICLLCDTAISTLKKYNAYQHCATHKDHKYLN</sequence>
<dbReference type="EMBL" id="BEZZ01002101">
    <property type="protein sequence ID" value="GCC21186.1"/>
    <property type="molecule type" value="Genomic_DNA"/>
</dbReference>
<protein>
    <recommendedName>
        <fullName evidence="3">SPIN-DOC-like zinc-finger domain-containing protein</fullName>
    </recommendedName>
</protein>
<dbReference type="Proteomes" id="UP000287033">
    <property type="component" value="Unassembled WGS sequence"/>
</dbReference>
<keyword evidence="2" id="KW-1185">Reference proteome</keyword>
<gene>
    <name evidence="1" type="ORF">chiPu_0019653</name>
</gene>
<evidence type="ECO:0000313" key="2">
    <source>
        <dbReference type="Proteomes" id="UP000287033"/>
    </source>
</evidence>
<comment type="caution">
    <text evidence="1">The sequence shown here is derived from an EMBL/GenBank/DDBJ whole genome shotgun (WGS) entry which is preliminary data.</text>
</comment>
<name>A0A401RST7_CHIPU</name>
<reference evidence="1 2" key="1">
    <citation type="journal article" date="2018" name="Nat. Ecol. Evol.">
        <title>Shark genomes provide insights into elasmobranch evolution and the origin of vertebrates.</title>
        <authorList>
            <person name="Hara Y"/>
            <person name="Yamaguchi K"/>
            <person name="Onimaru K"/>
            <person name="Kadota M"/>
            <person name="Koyanagi M"/>
            <person name="Keeley SD"/>
            <person name="Tatsumi K"/>
            <person name="Tanaka K"/>
            <person name="Motone F"/>
            <person name="Kageyama Y"/>
            <person name="Nozu R"/>
            <person name="Adachi N"/>
            <person name="Nishimura O"/>
            <person name="Nakagawa R"/>
            <person name="Tanegashima C"/>
            <person name="Kiyatake I"/>
            <person name="Matsumoto R"/>
            <person name="Murakumo K"/>
            <person name="Nishida K"/>
            <person name="Terakita A"/>
            <person name="Kuratani S"/>
            <person name="Sato K"/>
            <person name="Hyodo S Kuraku.S."/>
        </authorList>
    </citation>
    <scope>NUCLEOTIDE SEQUENCE [LARGE SCALE GENOMIC DNA]</scope>
</reference>
<organism evidence="1 2">
    <name type="scientific">Chiloscyllium punctatum</name>
    <name type="common">Brownbanded bambooshark</name>
    <name type="synonym">Hemiscyllium punctatum</name>
    <dbReference type="NCBI Taxonomy" id="137246"/>
    <lineage>
        <taxon>Eukaryota</taxon>
        <taxon>Metazoa</taxon>
        <taxon>Chordata</taxon>
        <taxon>Craniata</taxon>
        <taxon>Vertebrata</taxon>
        <taxon>Chondrichthyes</taxon>
        <taxon>Elasmobranchii</taxon>
        <taxon>Galeomorphii</taxon>
        <taxon>Galeoidea</taxon>
        <taxon>Orectolobiformes</taxon>
        <taxon>Hemiscylliidae</taxon>
        <taxon>Chiloscyllium</taxon>
    </lineage>
</organism>
<evidence type="ECO:0008006" key="3">
    <source>
        <dbReference type="Google" id="ProtNLM"/>
    </source>
</evidence>
<evidence type="ECO:0000313" key="1">
    <source>
        <dbReference type="EMBL" id="GCC21186.1"/>
    </source>
</evidence>
<accession>A0A401RST7</accession>
<proteinExistence type="predicted"/>
<dbReference type="OrthoDB" id="6431883at2759"/>
<dbReference type="AlphaFoldDB" id="A0A401RST7"/>